<organism evidence="1 2">
    <name type="scientific">Escherichia coli O157:H7 (strain EC869)</name>
    <dbReference type="NCBI Taxonomy" id="478008"/>
    <lineage>
        <taxon>Bacteria</taxon>
        <taxon>Pseudomonadati</taxon>
        <taxon>Pseudomonadota</taxon>
        <taxon>Gammaproteobacteria</taxon>
        <taxon>Enterobacterales</taxon>
        <taxon>Enterobacteriaceae</taxon>
        <taxon>Escherichia</taxon>
    </lineage>
</organism>
<sequence>MLLNAEAHFLKFVLPCPVTLQKTALIVVMTHYLGESDYSLLHTGYNVKTVQS</sequence>
<accession>A0A0H3PKZ1</accession>
<protein>
    <submittedName>
        <fullName evidence="1">Uncharacterized protein</fullName>
    </submittedName>
</protein>
<evidence type="ECO:0000313" key="2">
    <source>
        <dbReference type="Proteomes" id="UP000004641"/>
    </source>
</evidence>
<dbReference type="EMBL" id="ABHU01000018">
    <property type="protein sequence ID" value="EDU89770.1"/>
    <property type="molecule type" value="Genomic_DNA"/>
</dbReference>
<evidence type="ECO:0000313" key="1">
    <source>
        <dbReference type="EMBL" id="EDU89770.1"/>
    </source>
</evidence>
<gene>
    <name evidence="1" type="ORF">ECH7EC869_3322</name>
</gene>
<dbReference type="Proteomes" id="UP000004641">
    <property type="component" value="Unassembled WGS sequence"/>
</dbReference>
<comment type="caution">
    <text evidence="1">The sequence shown here is derived from an EMBL/GenBank/DDBJ whole genome shotgun (WGS) entry which is preliminary data.</text>
</comment>
<dbReference type="BioCyc" id="ECOL478008-HMP:G76-483306-MONOMER"/>
<reference evidence="1 2" key="1">
    <citation type="journal article" date="2011" name="Appl. Environ. Microbiol.">
        <title>Genome signatures of Escherichia coli O157:H7 isolates from the bovine host reservoir.</title>
        <authorList>
            <person name="Eppinger M."/>
            <person name="Mammel M.K."/>
            <person name="Leclerc J.E."/>
            <person name="Ravel J."/>
            <person name="Cebula T.A."/>
        </authorList>
    </citation>
    <scope>NUCLEOTIDE SEQUENCE [LARGE SCALE GENOMIC DNA]</scope>
    <source>
        <strain evidence="1 2">EC869</strain>
    </source>
</reference>
<name>A0A0H3PKZ1_ECO5C</name>
<dbReference type="AlphaFoldDB" id="A0A0H3PKZ1"/>
<proteinExistence type="predicted"/>